<evidence type="ECO:0000256" key="13">
    <source>
        <dbReference type="ARBA" id="ARBA00023157"/>
    </source>
</evidence>
<evidence type="ECO:0000256" key="15">
    <source>
        <dbReference type="ARBA" id="ARBA00032739"/>
    </source>
</evidence>
<evidence type="ECO:0000256" key="12">
    <source>
        <dbReference type="ARBA" id="ARBA00023136"/>
    </source>
</evidence>
<keyword evidence="13 16" id="KW-1015">Disulfide bond</keyword>
<evidence type="ECO:0000256" key="4">
    <source>
        <dbReference type="ARBA" id="ARBA00007372"/>
    </source>
</evidence>
<evidence type="ECO:0000256" key="16">
    <source>
        <dbReference type="PIRSR" id="PIRSR619342-50"/>
    </source>
</evidence>
<dbReference type="GO" id="GO:0005743">
    <property type="term" value="C:mitochondrial inner membrane"/>
    <property type="evidence" value="ECO:0007669"/>
    <property type="project" value="UniProtKB-SubCell"/>
</dbReference>
<dbReference type="OrthoDB" id="9992197at2759"/>
<keyword evidence="19" id="KW-1185">Reference proteome</keyword>
<comment type="subunit">
    <text evidence="5">Mammalian complex I is composed of 45 different subunits. This is a component of the iron-sulfur (IP) fragment of the enzyme.</text>
</comment>
<evidence type="ECO:0000256" key="1">
    <source>
        <dbReference type="ARBA" id="ARBA00003195"/>
    </source>
</evidence>
<feature type="region of interest" description="Disordered" evidence="17">
    <location>
        <begin position="45"/>
        <end position="84"/>
    </location>
</feature>
<feature type="disulfide bond" evidence="16">
    <location>
        <begin position="141"/>
        <end position="181"/>
    </location>
</feature>
<dbReference type="PANTHER" id="PTHR15224">
    <property type="entry name" value="NADH DEHYDROGENASE [UBIQUINONE] IRON-SULFUR PROTEIN 5"/>
    <property type="match status" value="1"/>
</dbReference>
<evidence type="ECO:0000256" key="2">
    <source>
        <dbReference type="ARBA" id="ARBA00004569"/>
    </source>
</evidence>
<evidence type="ECO:0000256" key="14">
    <source>
        <dbReference type="ARBA" id="ARBA00031222"/>
    </source>
</evidence>
<comment type="similarity">
    <text evidence="4">Belongs to the complex I NDUFS5 subunit family.</text>
</comment>
<evidence type="ECO:0000256" key="5">
    <source>
        <dbReference type="ARBA" id="ARBA00011261"/>
    </source>
</evidence>
<gene>
    <name evidence="18" type="ORF">THAOC_25170</name>
</gene>
<evidence type="ECO:0000313" key="18">
    <source>
        <dbReference type="EMBL" id="EJK55128.1"/>
    </source>
</evidence>
<keyword evidence="10" id="KW-0249">Electron transport</keyword>
<proteinExistence type="inferred from homology"/>
<evidence type="ECO:0000256" key="10">
    <source>
        <dbReference type="ARBA" id="ARBA00022982"/>
    </source>
</evidence>
<evidence type="ECO:0000256" key="6">
    <source>
        <dbReference type="ARBA" id="ARBA00013482"/>
    </source>
</evidence>
<name>K0RN06_THAOC</name>
<dbReference type="PANTHER" id="PTHR15224:SF1">
    <property type="entry name" value="NADH DEHYDROGENASE [UBIQUINONE] IRON-SULFUR PROTEIN 5"/>
    <property type="match status" value="1"/>
</dbReference>
<dbReference type="GO" id="GO:0032981">
    <property type="term" value="P:mitochondrial respiratory chain complex I assembly"/>
    <property type="evidence" value="ECO:0007669"/>
    <property type="project" value="TreeGrafter"/>
</dbReference>
<dbReference type="EMBL" id="AGNL01034679">
    <property type="protein sequence ID" value="EJK55128.1"/>
    <property type="molecule type" value="Genomic_DNA"/>
</dbReference>
<dbReference type="AlphaFoldDB" id="K0RN06"/>
<keyword evidence="8" id="KW-0679">Respiratory chain</keyword>
<keyword evidence="7" id="KW-0813">Transport</keyword>
<evidence type="ECO:0000256" key="7">
    <source>
        <dbReference type="ARBA" id="ARBA00022448"/>
    </source>
</evidence>
<evidence type="ECO:0000313" key="19">
    <source>
        <dbReference type="Proteomes" id="UP000266841"/>
    </source>
</evidence>
<keyword evidence="11" id="KW-0496">Mitochondrion</keyword>
<keyword evidence="9" id="KW-0999">Mitochondrion inner membrane</keyword>
<organism evidence="18 19">
    <name type="scientific">Thalassiosira oceanica</name>
    <name type="common">Marine diatom</name>
    <dbReference type="NCBI Taxonomy" id="159749"/>
    <lineage>
        <taxon>Eukaryota</taxon>
        <taxon>Sar</taxon>
        <taxon>Stramenopiles</taxon>
        <taxon>Ochrophyta</taxon>
        <taxon>Bacillariophyta</taxon>
        <taxon>Coscinodiscophyceae</taxon>
        <taxon>Thalassiosirophycidae</taxon>
        <taxon>Thalassiosirales</taxon>
        <taxon>Thalassiosiraceae</taxon>
        <taxon>Thalassiosira</taxon>
    </lineage>
</organism>
<dbReference type="eggNOG" id="ENOG502S71X">
    <property type="taxonomic scope" value="Eukaryota"/>
</dbReference>
<dbReference type="GO" id="GO:0005758">
    <property type="term" value="C:mitochondrial intermembrane space"/>
    <property type="evidence" value="ECO:0007669"/>
    <property type="project" value="UniProtKB-SubCell"/>
</dbReference>
<evidence type="ECO:0000256" key="11">
    <source>
        <dbReference type="ARBA" id="ARBA00023128"/>
    </source>
</evidence>
<dbReference type="InterPro" id="IPR019342">
    <property type="entry name" value="NADH_UbQ_OxRdtase_FeS-su5"/>
</dbReference>
<comment type="subcellular location">
    <subcellularLocation>
        <location evidence="3">Mitochondrion inner membrane</location>
        <topology evidence="3">Peripheral membrane protein</topology>
    </subcellularLocation>
    <subcellularLocation>
        <location evidence="2">Mitochondrion intermembrane space</location>
    </subcellularLocation>
</comment>
<reference evidence="18 19" key="1">
    <citation type="journal article" date="2012" name="Genome Biol.">
        <title>Genome and low-iron response of an oceanic diatom adapted to chronic iron limitation.</title>
        <authorList>
            <person name="Lommer M."/>
            <person name="Specht M."/>
            <person name="Roy A.S."/>
            <person name="Kraemer L."/>
            <person name="Andreson R."/>
            <person name="Gutowska M.A."/>
            <person name="Wolf J."/>
            <person name="Bergner S.V."/>
            <person name="Schilhabel M.B."/>
            <person name="Klostermeier U.C."/>
            <person name="Beiko R.G."/>
            <person name="Rosenstiel P."/>
            <person name="Hippler M."/>
            <person name="Laroche J."/>
        </authorList>
    </citation>
    <scope>NUCLEOTIDE SEQUENCE [LARGE SCALE GENOMIC DNA]</scope>
    <source>
        <strain evidence="18 19">CCMP1005</strain>
    </source>
</reference>
<protein>
    <recommendedName>
        <fullName evidence="6">NADH dehydrogenase [ubiquinone] iron-sulfur protein 5</fullName>
    </recommendedName>
    <alternativeName>
        <fullName evidence="14">Complex I-15 kDa</fullName>
    </alternativeName>
    <alternativeName>
        <fullName evidence="15">NADH-ubiquinone oxidoreductase 15 kDa subunit</fullName>
    </alternativeName>
</protein>
<feature type="disulfide bond" evidence="16">
    <location>
        <begin position="151"/>
        <end position="171"/>
    </location>
</feature>
<comment type="function">
    <text evidence="1">Accessory subunit of the mitochondrial membrane respiratory chain NADH dehydrogenase (Complex I), that is believed not to be involved in catalysis. Complex I functions in the transfer of electrons from NADH to the respiratory chain. The immediate electron acceptor for the enzyme is believed to be ubiquinone.</text>
</comment>
<dbReference type="Proteomes" id="UP000266841">
    <property type="component" value="Unassembled WGS sequence"/>
</dbReference>
<sequence length="209" mass="23343">MREEGRQVAKAKPSLFIKAIRAQNSDRGIVAIEVRIVSLTHLAKGGSNPAHGKEEQADDHHPELAGREEEPPTSLPADSANGTQKVSYGTSLIHSECSDLDLTQLKWTTQAVKSRRQQAAGRIGEEEMSSGHGLNGGVSRCYPFFAEFKECLKTESLITQPDGEKKWKNNCWQVREDYFECLHAKREWAMVKRVNEEELRQRAAAANGQ</sequence>
<evidence type="ECO:0000256" key="17">
    <source>
        <dbReference type="SAM" id="MobiDB-lite"/>
    </source>
</evidence>
<feature type="compositionally biased region" description="Basic and acidic residues" evidence="17">
    <location>
        <begin position="51"/>
        <end position="70"/>
    </location>
</feature>
<dbReference type="CDD" id="cd24141">
    <property type="entry name" value="NDUFS5-like"/>
    <property type="match status" value="1"/>
</dbReference>
<comment type="caution">
    <text evidence="18">The sequence shown here is derived from an EMBL/GenBank/DDBJ whole genome shotgun (WGS) entry which is preliminary data.</text>
</comment>
<keyword evidence="12" id="KW-0472">Membrane</keyword>
<accession>K0RN06</accession>
<evidence type="ECO:0000256" key="8">
    <source>
        <dbReference type="ARBA" id="ARBA00022660"/>
    </source>
</evidence>
<evidence type="ECO:0000256" key="3">
    <source>
        <dbReference type="ARBA" id="ARBA00004637"/>
    </source>
</evidence>
<evidence type="ECO:0000256" key="9">
    <source>
        <dbReference type="ARBA" id="ARBA00022792"/>
    </source>
</evidence>